<dbReference type="GO" id="GO:0003677">
    <property type="term" value="F:DNA binding"/>
    <property type="evidence" value="ECO:0007669"/>
    <property type="project" value="UniProtKB-KW"/>
</dbReference>
<dbReference type="GO" id="GO:0015074">
    <property type="term" value="P:DNA integration"/>
    <property type="evidence" value="ECO:0007669"/>
    <property type="project" value="UniProtKB-KW"/>
</dbReference>
<evidence type="ECO:0000256" key="4">
    <source>
        <dbReference type="ARBA" id="ARBA00023172"/>
    </source>
</evidence>
<proteinExistence type="inferred from homology"/>
<keyword evidence="4" id="KW-0233">DNA recombination</keyword>
<protein>
    <submittedName>
        <fullName evidence="6">Integrase</fullName>
    </submittedName>
</protein>
<dbReference type="Pfam" id="PF00589">
    <property type="entry name" value="Phage_integrase"/>
    <property type="match status" value="1"/>
</dbReference>
<keyword evidence="7" id="KW-1185">Reference proteome</keyword>
<dbReference type="CDD" id="cd00796">
    <property type="entry name" value="INT_Rci_Hp1_C"/>
    <property type="match status" value="1"/>
</dbReference>
<evidence type="ECO:0000313" key="7">
    <source>
        <dbReference type="Proteomes" id="UP000254266"/>
    </source>
</evidence>
<sequence>MKIKLTQSVVNNYQIPDHITARQLELVDDGGTGLYLLVTQTGFKTFYLRYRSSANGGKSTHVKLGRATDITLAQARDKVKKLRAEIALGDDPQTKIKKQRNEITYGEFMKEYYFPHINSRIRSAKTYRQMFDTQIAKAFGDIKVNQITKRQVHAFHNDLRSKGLKNGTCNRYLQLIKSSINFGISMEIISIRNPAVGIPLFEEISRERYLDPDELARLLPVLIKDDSQIAKIIRYLLATGLRLGECLNCEWKHINIDKKVMMIPSARSKSKKAASIPLNDAAIQVLEECDKSTVYPFINLNTGKPYVMIKKSFQKLMKQAELEGVTAHVLRHTAASMMINAGRSLYDVQKVLRHSSSIVTEKYSHLSQQSVMDASDTISEQLFKAASGNQG</sequence>
<keyword evidence="3" id="KW-0238">DNA-binding</keyword>
<evidence type="ECO:0000256" key="2">
    <source>
        <dbReference type="ARBA" id="ARBA00022908"/>
    </source>
</evidence>
<dbReference type="InterPro" id="IPR004107">
    <property type="entry name" value="Integrase_SAM-like_N"/>
</dbReference>
<dbReference type="EMBL" id="QFXC01000011">
    <property type="protein sequence ID" value="RDH82471.1"/>
    <property type="molecule type" value="Genomic_DNA"/>
</dbReference>
<dbReference type="Gene3D" id="3.30.160.390">
    <property type="entry name" value="Integrase, DNA-binding domain"/>
    <property type="match status" value="1"/>
</dbReference>
<comment type="caution">
    <text evidence="6">The sequence shown here is derived from an EMBL/GenBank/DDBJ whole genome shotgun (WGS) entry which is preliminary data.</text>
</comment>
<dbReference type="Gene3D" id="1.10.150.130">
    <property type="match status" value="1"/>
</dbReference>
<comment type="similarity">
    <text evidence="1">Belongs to the 'phage' integrase family.</text>
</comment>
<evidence type="ECO:0000256" key="3">
    <source>
        <dbReference type="ARBA" id="ARBA00023125"/>
    </source>
</evidence>
<dbReference type="InterPro" id="IPR038488">
    <property type="entry name" value="Integrase_DNA-bd_sf"/>
</dbReference>
<dbReference type="PANTHER" id="PTHR30629:SF2">
    <property type="entry name" value="PROPHAGE INTEGRASE INTS-RELATED"/>
    <property type="match status" value="1"/>
</dbReference>
<dbReference type="InterPro" id="IPR013762">
    <property type="entry name" value="Integrase-like_cat_sf"/>
</dbReference>
<gene>
    <name evidence="6" type="ORF">DIZ80_09270</name>
</gene>
<dbReference type="AlphaFoldDB" id="A0A370DC71"/>
<dbReference type="InterPro" id="IPR002104">
    <property type="entry name" value="Integrase_catalytic"/>
</dbReference>
<dbReference type="InterPro" id="IPR011010">
    <property type="entry name" value="DNA_brk_join_enz"/>
</dbReference>
<evidence type="ECO:0000259" key="5">
    <source>
        <dbReference type="PROSITE" id="PS51898"/>
    </source>
</evidence>
<name>A0A370DC71_9GAMM</name>
<organism evidence="6 7">
    <name type="scientific">endosymbiont of Galathealinum brachiosum</name>
    <dbReference type="NCBI Taxonomy" id="2200906"/>
    <lineage>
        <taxon>Bacteria</taxon>
        <taxon>Pseudomonadati</taxon>
        <taxon>Pseudomonadota</taxon>
        <taxon>Gammaproteobacteria</taxon>
        <taxon>sulfur-oxidizing symbionts</taxon>
    </lineage>
</organism>
<dbReference type="Pfam" id="PF13356">
    <property type="entry name" value="Arm-DNA-bind_3"/>
    <property type="match status" value="1"/>
</dbReference>
<dbReference type="InterPro" id="IPR050808">
    <property type="entry name" value="Phage_Integrase"/>
</dbReference>
<dbReference type="InterPro" id="IPR025166">
    <property type="entry name" value="Integrase_DNA_bind_dom"/>
</dbReference>
<dbReference type="InterPro" id="IPR010998">
    <property type="entry name" value="Integrase_recombinase_N"/>
</dbReference>
<dbReference type="SUPFAM" id="SSF56349">
    <property type="entry name" value="DNA breaking-rejoining enzymes"/>
    <property type="match status" value="1"/>
</dbReference>
<dbReference type="PANTHER" id="PTHR30629">
    <property type="entry name" value="PROPHAGE INTEGRASE"/>
    <property type="match status" value="1"/>
</dbReference>
<evidence type="ECO:0000313" key="6">
    <source>
        <dbReference type="EMBL" id="RDH82471.1"/>
    </source>
</evidence>
<reference evidence="6 7" key="1">
    <citation type="journal article" date="2018" name="ISME J.">
        <title>Endosymbiont genomes yield clues of tubeworm success.</title>
        <authorList>
            <person name="Li Y."/>
            <person name="Liles M.R."/>
            <person name="Halanych K.M."/>
        </authorList>
    </citation>
    <scope>NUCLEOTIDE SEQUENCE [LARGE SCALE GENOMIC DNA]</scope>
    <source>
        <strain evidence="6">A1464</strain>
    </source>
</reference>
<keyword evidence="2" id="KW-0229">DNA integration</keyword>
<dbReference type="GO" id="GO:0006310">
    <property type="term" value="P:DNA recombination"/>
    <property type="evidence" value="ECO:0007669"/>
    <property type="project" value="UniProtKB-KW"/>
</dbReference>
<dbReference type="PROSITE" id="PS51898">
    <property type="entry name" value="TYR_RECOMBINASE"/>
    <property type="match status" value="1"/>
</dbReference>
<dbReference type="Proteomes" id="UP000254266">
    <property type="component" value="Unassembled WGS sequence"/>
</dbReference>
<evidence type="ECO:0000256" key="1">
    <source>
        <dbReference type="ARBA" id="ARBA00008857"/>
    </source>
</evidence>
<feature type="domain" description="Tyr recombinase" evidence="5">
    <location>
        <begin position="205"/>
        <end position="376"/>
    </location>
</feature>
<dbReference type="Gene3D" id="1.10.443.10">
    <property type="entry name" value="Intergrase catalytic core"/>
    <property type="match status" value="1"/>
</dbReference>
<accession>A0A370DC71</accession>
<dbReference type="Pfam" id="PF14659">
    <property type="entry name" value="Phage_int_SAM_3"/>
    <property type="match status" value="1"/>
</dbReference>